<dbReference type="EMBL" id="CP001899">
    <property type="protein sequence ID" value="ADC64730.1"/>
    <property type="molecule type" value="Genomic_DNA"/>
</dbReference>
<dbReference type="HOGENOM" id="CLU_1811370_0_0_2"/>
<accession>D3S397</accession>
<protein>
    <submittedName>
        <fullName evidence="1">Uncharacterized protein</fullName>
    </submittedName>
</protein>
<dbReference type="PaxDb" id="589924-Ferp_0557"/>
<dbReference type="KEGG" id="fpl:Ferp_0557"/>
<evidence type="ECO:0000313" key="1">
    <source>
        <dbReference type="EMBL" id="ADC64730.1"/>
    </source>
</evidence>
<reference evidence="1 2" key="2">
    <citation type="journal article" date="2011" name="Stand. Genomic Sci.">
        <title>Complete genome sequence of Ferroglobus placidus AEDII12DO.</title>
        <authorList>
            <person name="Anderson I."/>
            <person name="Risso C."/>
            <person name="Holmes D."/>
            <person name="Lucas S."/>
            <person name="Copeland A."/>
            <person name="Lapidus A."/>
            <person name="Cheng J.F."/>
            <person name="Bruce D."/>
            <person name="Goodwin L."/>
            <person name="Pitluck S."/>
            <person name="Saunders E."/>
            <person name="Brettin T."/>
            <person name="Detter J.C."/>
            <person name="Han C."/>
            <person name="Tapia R."/>
            <person name="Larimer F."/>
            <person name="Land M."/>
            <person name="Hauser L."/>
            <person name="Woyke T."/>
            <person name="Lovley D."/>
            <person name="Kyrpides N."/>
            <person name="Ivanova N."/>
        </authorList>
    </citation>
    <scope>NUCLEOTIDE SEQUENCE [LARGE SCALE GENOMIC DNA]</scope>
    <source>
        <strain evidence="2">DSM 10642 / AEDII12DO</strain>
    </source>
</reference>
<organism evidence="1 2">
    <name type="scientific">Ferroglobus placidus (strain DSM 10642 / AEDII12DO)</name>
    <dbReference type="NCBI Taxonomy" id="589924"/>
    <lineage>
        <taxon>Archaea</taxon>
        <taxon>Methanobacteriati</taxon>
        <taxon>Methanobacteriota</taxon>
        <taxon>Archaeoglobi</taxon>
        <taxon>Archaeoglobales</taxon>
        <taxon>Archaeoglobaceae</taxon>
        <taxon>Ferroglobus</taxon>
    </lineage>
</organism>
<sequence length="142" mass="15868">MDEKTKKIQAVVEAVTEKYGGGVKLEGTFYNLAEGLELPEKGEEIVATILGKTIIYWERVKGDEMEKSEQETGSEGEKGLELPDIEVPGSVRAVADTFLAVLKHIDERVPNMSTKDKIIVTSVIFKEIMETKRAKIRRKGEE</sequence>
<proteinExistence type="predicted"/>
<gene>
    <name evidence="1" type="ordered locus">Ferp_0557</name>
</gene>
<keyword evidence="2" id="KW-1185">Reference proteome</keyword>
<dbReference type="Proteomes" id="UP000002613">
    <property type="component" value="Chromosome"/>
</dbReference>
<evidence type="ECO:0000313" key="2">
    <source>
        <dbReference type="Proteomes" id="UP000002613"/>
    </source>
</evidence>
<dbReference type="STRING" id="589924.Ferp_0557"/>
<dbReference type="RefSeq" id="WP_012965076.1">
    <property type="nucleotide sequence ID" value="NC_013849.1"/>
</dbReference>
<name>D3S397_FERPA</name>
<dbReference type="AlphaFoldDB" id="D3S397"/>
<reference evidence="2" key="1">
    <citation type="submission" date="2010-02" db="EMBL/GenBank/DDBJ databases">
        <title>Complete sequence of Ferroglobus placidus DSM 10642.</title>
        <authorList>
            <consortium name="US DOE Joint Genome Institute"/>
            <person name="Lucas S."/>
            <person name="Copeland A."/>
            <person name="Lapidus A."/>
            <person name="Cheng J.-F."/>
            <person name="Bruce D."/>
            <person name="Goodwin L."/>
            <person name="Pitluck S."/>
            <person name="Saunders E."/>
            <person name="Brettin T."/>
            <person name="Detter J.C."/>
            <person name="Han C."/>
            <person name="Tapia R."/>
            <person name="Larimer F."/>
            <person name="Land M."/>
            <person name="Hauser L."/>
            <person name="Kyrpides N."/>
            <person name="Ivanova N."/>
            <person name="Holmes D."/>
            <person name="Lovley D."/>
            <person name="Kyrpides N."/>
            <person name="Anderson I.J."/>
            <person name="Woyke T."/>
        </authorList>
    </citation>
    <scope>NUCLEOTIDE SEQUENCE [LARGE SCALE GENOMIC DNA]</scope>
    <source>
        <strain evidence="2">DSM 10642 / AEDII12DO</strain>
    </source>
</reference>
<dbReference type="GeneID" id="8778058"/>